<evidence type="ECO:0000313" key="1">
    <source>
        <dbReference type="EMBL" id="CZR67789.1"/>
    </source>
</evidence>
<dbReference type="OrthoDB" id="5411177at2759"/>
<organism evidence="1 2">
    <name type="scientific">Phialocephala subalpina</name>
    <dbReference type="NCBI Taxonomy" id="576137"/>
    <lineage>
        <taxon>Eukaryota</taxon>
        <taxon>Fungi</taxon>
        <taxon>Dikarya</taxon>
        <taxon>Ascomycota</taxon>
        <taxon>Pezizomycotina</taxon>
        <taxon>Leotiomycetes</taxon>
        <taxon>Helotiales</taxon>
        <taxon>Mollisiaceae</taxon>
        <taxon>Phialocephala</taxon>
        <taxon>Phialocephala fortinii species complex</taxon>
    </lineage>
</organism>
<dbReference type="STRING" id="576137.A0A1L7XS34"/>
<dbReference type="EMBL" id="FJOG01000047">
    <property type="protein sequence ID" value="CZR67789.1"/>
    <property type="molecule type" value="Genomic_DNA"/>
</dbReference>
<keyword evidence="2" id="KW-1185">Reference proteome</keyword>
<accession>A0A1L7XS34</accession>
<gene>
    <name evidence="1" type="ORF">PAC_17688</name>
</gene>
<proteinExistence type="predicted"/>
<protein>
    <submittedName>
        <fullName evidence="1">Uncharacterized protein</fullName>
    </submittedName>
</protein>
<dbReference type="Proteomes" id="UP000184330">
    <property type="component" value="Unassembled WGS sequence"/>
</dbReference>
<dbReference type="AlphaFoldDB" id="A0A1L7XS34"/>
<sequence>MQFTTAAIIQSLGRSHDHLSATGPSTVHAKGTADNVTLALRADLSSHGKDYTKRPIISLFQGGCILAPRYGIVACYWWLREVGCGGSASSTERQITVKLDSPESAALLRQKAPEELRRKINETLQRQTFNSNEAPLVVAARQLKSEDVAVYNIN</sequence>
<name>A0A1L7XS34_9HELO</name>
<reference evidence="1 2" key="1">
    <citation type="submission" date="2016-03" db="EMBL/GenBank/DDBJ databases">
        <authorList>
            <person name="Ploux O."/>
        </authorList>
    </citation>
    <scope>NUCLEOTIDE SEQUENCE [LARGE SCALE GENOMIC DNA]</scope>
    <source>
        <strain evidence="1 2">UAMH 11012</strain>
    </source>
</reference>
<evidence type="ECO:0000313" key="2">
    <source>
        <dbReference type="Proteomes" id="UP000184330"/>
    </source>
</evidence>